<accession>A6HSN1</accession>
<name>A6HSN1_RAT</name>
<sequence length="60" mass="6883">MQTPSFLEISTSVYQASSQAWPPRRSPIVNRSQRNWHLLLCLPQPLPQLPPQLLPQLQPP</sequence>
<evidence type="ECO:0000313" key="1">
    <source>
        <dbReference type="EMBL" id="EDM15841.1"/>
    </source>
</evidence>
<gene>
    <name evidence="1" type="ORF">rCG_59948</name>
</gene>
<dbReference type="AlphaFoldDB" id="A6HSN1"/>
<evidence type="ECO:0000313" key="2">
    <source>
        <dbReference type="Proteomes" id="UP000234681"/>
    </source>
</evidence>
<reference evidence="1 2" key="1">
    <citation type="submission" date="2005-09" db="EMBL/GenBank/DDBJ databases">
        <authorList>
            <person name="Mural R.J."/>
            <person name="Li P.W."/>
            <person name="Adams M.D."/>
            <person name="Amanatides P.G."/>
            <person name="Baden-Tillson H."/>
            <person name="Barnstead M."/>
            <person name="Chin S.H."/>
            <person name="Dew I."/>
            <person name="Evans C.A."/>
            <person name="Ferriera S."/>
            <person name="Flanigan M."/>
            <person name="Fosler C."/>
            <person name="Glodek A."/>
            <person name="Gu Z."/>
            <person name="Holt R.A."/>
            <person name="Jennings D."/>
            <person name="Kraft C.L."/>
            <person name="Lu F."/>
            <person name="Nguyen T."/>
            <person name="Nusskern D.R."/>
            <person name="Pfannkoch C.M."/>
            <person name="Sitter C."/>
            <person name="Sutton G.G."/>
            <person name="Venter J.C."/>
            <person name="Wang Z."/>
            <person name="Woodage T."/>
            <person name="Zheng X.H."/>
            <person name="Zhong F."/>
        </authorList>
    </citation>
    <scope>NUCLEOTIDE SEQUENCE [LARGE SCALE GENOMIC DNA]</scope>
    <source>
        <strain>BN</strain>
        <strain evidence="2">Sprague-Dawley</strain>
    </source>
</reference>
<dbReference type="Proteomes" id="UP000234681">
    <property type="component" value="Chromosome 7"/>
</dbReference>
<protein>
    <submittedName>
        <fullName evidence="1">RCG59948</fullName>
    </submittedName>
</protein>
<proteinExistence type="predicted"/>
<organism evidence="1 2">
    <name type="scientific">Rattus norvegicus</name>
    <name type="common">Rat</name>
    <dbReference type="NCBI Taxonomy" id="10116"/>
    <lineage>
        <taxon>Eukaryota</taxon>
        <taxon>Metazoa</taxon>
        <taxon>Chordata</taxon>
        <taxon>Craniata</taxon>
        <taxon>Vertebrata</taxon>
        <taxon>Euteleostomi</taxon>
        <taxon>Mammalia</taxon>
        <taxon>Eutheria</taxon>
        <taxon>Euarchontoglires</taxon>
        <taxon>Glires</taxon>
        <taxon>Rodentia</taxon>
        <taxon>Myomorpha</taxon>
        <taxon>Muroidea</taxon>
        <taxon>Muridae</taxon>
        <taxon>Murinae</taxon>
        <taxon>Rattus</taxon>
    </lineage>
</organism>
<dbReference type="EMBL" id="CH473950">
    <property type="protein sequence ID" value="EDM15841.1"/>
    <property type="molecule type" value="Genomic_DNA"/>
</dbReference>